<keyword evidence="2" id="KW-0378">Hydrolase</keyword>
<protein>
    <submittedName>
        <fullName evidence="2">Bpu10I family restriction endonuclease</fullName>
    </submittedName>
</protein>
<sequence length="308" mass="35105">MMKVEKIKAHGSKLEALLTNSKLPKEDLHNVRCAIDNYQEWIDKLNNSDKNGDDLLIYMVDSLNIYKNSIDIDLIFKSESDFLYRQNGQLKLSNSILEEFLPYLFDERLIPGFSNIKNAVCGPQSSFSGLSFGSPLLKLSQGGVFLKKKDQDFSVAKKHTITIKDNPTSGDIFSANFCVSHFATEIKTNLDKTMFQEASQTANELKSAVPGARYLLLCEYLDMTPITTKLTSIDEVIVLRKAKRLSSNIRKDFSSVKGRKNYLEHYSEFIKSHPLSIDSFRRFIHHLNDCFPADNNETDDTIINRGYF</sequence>
<reference evidence="2" key="1">
    <citation type="submission" date="2018-07" db="EMBL/GenBank/DDBJ databases">
        <authorList>
            <consortium name="GenomeTrakr network: Whole genome sequencing for foodborne pathogen traceback"/>
        </authorList>
    </citation>
    <scope>NUCLEOTIDE SEQUENCE</scope>
    <source>
        <strain evidence="1">CFSAN024207</strain>
        <strain evidence="2">CFSAN047939</strain>
    </source>
</reference>
<dbReference type="AlphaFoldDB" id="A0A5U5HN65"/>
<evidence type="ECO:0000313" key="2">
    <source>
        <dbReference type="EMBL" id="EBQ4317457.1"/>
    </source>
</evidence>
<accession>A0A5U5HN65</accession>
<dbReference type="GO" id="GO:0004519">
    <property type="term" value="F:endonuclease activity"/>
    <property type="evidence" value="ECO:0007669"/>
    <property type="project" value="UniProtKB-KW"/>
</dbReference>
<keyword evidence="2" id="KW-0540">Nuclease</keyword>
<name>A0A5U5HN65_SALER</name>
<proteinExistence type="predicted"/>
<evidence type="ECO:0000313" key="1">
    <source>
        <dbReference type="EMBL" id="EBP0975576.1"/>
    </source>
</evidence>
<dbReference type="EMBL" id="AAGOZC010000019">
    <property type="protein sequence ID" value="EBQ4317457.1"/>
    <property type="molecule type" value="Genomic_DNA"/>
</dbReference>
<comment type="caution">
    <text evidence="2">The sequence shown here is derived from an EMBL/GenBank/DDBJ whole genome shotgun (WGS) entry which is preliminary data.</text>
</comment>
<keyword evidence="2" id="KW-0255">Endonuclease</keyword>
<dbReference type="InterPro" id="IPR018577">
    <property type="entry name" value="Restrct_endonuc_II_Bpu10I"/>
</dbReference>
<gene>
    <name evidence="2" type="ORF">A2H40_17390</name>
    <name evidence="1" type="ORF">LM31_09505</name>
</gene>
<organism evidence="2">
    <name type="scientific">Salmonella enterica</name>
    <name type="common">Salmonella choleraesuis</name>
    <dbReference type="NCBI Taxonomy" id="28901"/>
    <lineage>
        <taxon>Bacteria</taxon>
        <taxon>Pseudomonadati</taxon>
        <taxon>Pseudomonadota</taxon>
        <taxon>Gammaproteobacteria</taxon>
        <taxon>Enterobacterales</taxon>
        <taxon>Enterobacteriaceae</taxon>
        <taxon>Salmonella</taxon>
    </lineage>
</organism>
<dbReference type="Pfam" id="PF09549">
    <property type="entry name" value="RE_Bpu10I"/>
    <property type="match status" value="1"/>
</dbReference>
<dbReference type="EMBL" id="AAGKQP010000006">
    <property type="protein sequence ID" value="EBP0975576.1"/>
    <property type="molecule type" value="Genomic_DNA"/>
</dbReference>